<dbReference type="Proteomes" id="UP000008141">
    <property type="component" value="Unassembled WGS sequence"/>
</dbReference>
<dbReference type="InterPro" id="IPR036420">
    <property type="entry name" value="BRCT_dom_sf"/>
</dbReference>
<organism evidence="4">
    <name type="scientific">Chlorella variabilis</name>
    <name type="common">Green alga</name>
    <dbReference type="NCBI Taxonomy" id="554065"/>
    <lineage>
        <taxon>Eukaryota</taxon>
        <taxon>Viridiplantae</taxon>
        <taxon>Chlorophyta</taxon>
        <taxon>core chlorophytes</taxon>
        <taxon>Trebouxiophyceae</taxon>
        <taxon>Chlorellales</taxon>
        <taxon>Chlorellaceae</taxon>
        <taxon>Chlorella clade</taxon>
        <taxon>Chlorella</taxon>
    </lineage>
</organism>
<feature type="region of interest" description="Disordered" evidence="1">
    <location>
        <begin position="264"/>
        <end position="327"/>
    </location>
</feature>
<feature type="compositionally biased region" description="Low complexity" evidence="1">
    <location>
        <begin position="149"/>
        <end position="174"/>
    </location>
</feature>
<evidence type="ECO:0000259" key="2">
    <source>
        <dbReference type="PROSITE" id="PS50172"/>
    </source>
</evidence>
<dbReference type="KEGG" id="cvr:CHLNCDRAFT_139577"/>
<dbReference type="AlphaFoldDB" id="E1ZQG2"/>
<dbReference type="EMBL" id="GL433859">
    <property type="protein sequence ID" value="EFN51927.1"/>
    <property type="molecule type" value="Genomic_DNA"/>
</dbReference>
<feature type="region of interest" description="Disordered" evidence="1">
    <location>
        <begin position="424"/>
        <end position="467"/>
    </location>
</feature>
<dbReference type="InParanoid" id="E1ZQG2"/>
<accession>E1ZQG2</accession>
<dbReference type="InterPro" id="IPR001357">
    <property type="entry name" value="BRCT_dom"/>
</dbReference>
<dbReference type="SUPFAM" id="SSF52113">
    <property type="entry name" value="BRCT domain"/>
    <property type="match status" value="1"/>
</dbReference>
<protein>
    <submittedName>
        <fullName evidence="3">Expressed protein</fullName>
    </submittedName>
</protein>
<gene>
    <name evidence="3" type="ORF">CHLNCDRAFT_139577</name>
</gene>
<dbReference type="GeneID" id="17351358"/>
<dbReference type="Gene3D" id="3.40.50.10190">
    <property type="entry name" value="BRCT domain"/>
    <property type="match status" value="1"/>
</dbReference>
<name>E1ZQG2_CHLVA</name>
<feature type="compositionally biased region" description="Polar residues" evidence="1">
    <location>
        <begin position="394"/>
        <end position="403"/>
    </location>
</feature>
<feature type="region of interest" description="Disordered" evidence="1">
    <location>
        <begin position="117"/>
        <end position="178"/>
    </location>
</feature>
<feature type="compositionally biased region" description="Low complexity" evidence="1">
    <location>
        <begin position="424"/>
        <end position="450"/>
    </location>
</feature>
<feature type="compositionally biased region" description="Polar residues" evidence="1">
    <location>
        <begin position="305"/>
        <end position="324"/>
    </location>
</feature>
<sequence>MPGLPLEFTVTGLPRAERAELPELAARMRATYCPALRVGCTAAVVVDPDAKLNWTEGKLLAAATHCIPVVSSAWLTDSLVHGFLLSMGNYVVAPTRTSAATTSVAAVPGPVAPSAAAQATAEAHVPRHAATPASPEKLRGEVRPPPASPRAAPFLEPSATPAAGGSPAGTAQQQLLQQPSHARMLEAAAVQDPLPSPASPAQQRTGSQAAAALLSPLTCSPLPLPDLSPDLLLAAGSKLREAAGSNPRTAPSPRAQELDALNADDEREERQEDGQGAGSSQEQGQVARDGTPNSCSSDALWAARMQQQGEAAGQLNDSPSSYSVGGTDWLGMDSAAATPADSQPGAFRPARTASITMSRHPFVTFNRGTSKVMPSSPAGTPAGSAAGKERGPNATGTFPSTSHFRLGGSSGLLWQLRRHSEGGSSLLGSLSGTGTPERPGSASQGSFSSRGSGGHVLQPGGQELTFEAGDPGHGAIMLYDIQDDGQLVYAKTLVQSIYQLHEEAWMEHRYCFTKQDMLSRQEWAAALKNGNVKSGKLKRYSMADGELLLSSGTYHSPMHLISGDFWLTFPGLVRQGRGKGQTVGRQQQRAAGDGAKDAPCGGQKLPTYTCRKGFDVAKRVLVPLQRALEGWSSAA</sequence>
<keyword evidence="4" id="KW-1185">Reference proteome</keyword>
<reference evidence="3 4" key="1">
    <citation type="journal article" date="2010" name="Plant Cell">
        <title>The Chlorella variabilis NC64A genome reveals adaptation to photosymbiosis, coevolution with viruses, and cryptic sex.</title>
        <authorList>
            <person name="Blanc G."/>
            <person name="Duncan G."/>
            <person name="Agarkova I."/>
            <person name="Borodovsky M."/>
            <person name="Gurnon J."/>
            <person name="Kuo A."/>
            <person name="Lindquist E."/>
            <person name="Lucas S."/>
            <person name="Pangilinan J."/>
            <person name="Polle J."/>
            <person name="Salamov A."/>
            <person name="Terry A."/>
            <person name="Yamada T."/>
            <person name="Dunigan D.D."/>
            <person name="Grigoriev I.V."/>
            <person name="Claverie J.M."/>
            <person name="Van Etten J.L."/>
        </authorList>
    </citation>
    <scope>NUCLEOTIDE SEQUENCE [LARGE SCALE GENOMIC DNA]</scope>
    <source>
        <strain evidence="3 4">NC64A</strain>
    </source>
</reference>
<evidence type="ECO:0000256" key="1">
    <source>
        <dbReference type="SAM" id="MobiDB-lite"/>
    </source>
</evidence>
<evidence type="ECO:0000313" key="4">
    <source>
        <dbReference type="Proteomes" id="UP000008141"/>
    </source>
</evidence>
<proteinExistence type="predicted"/>
<dbReference type="OrthoDB" id="10662842at2759"/>
<feature type="region of interest" description="Disordered" evidence="1">
    <location>
        <begin position="366"/>
        <end position="403"/>
    </location>
</feature>
<dbReference type="PROSITE" id="PS50172">
    <property type="entry name" value="BRCT"/>
    <property type="match status" value="1"/>
</dbReference>
<evidence type="ECO:0000313" key="3">
    <source>
        <dbReference type="EMBL" id="EFN51927.1"/>
    </source>
</evidence>
<feature type="compositionally biased region" description="Low complexity" evidence="1">
    <location>
        <begin position="374"/>
        <end position="386"/>
    </location>
</feature>
<feature type="domain" description="BRCT" evidence="2">
    <location>
        <begin position="1"/>
        <end position="92"/>
    </location>
</feature>
<dbReference type="RefSeq" id="XP_005844029.1">
    <property type="nucleotide sequence ID" value="XM_005843967.1"/>
</dbReference>